<comment type="similarity">
    <text evidence="1">Belongs to the carbohydrate kinase PfkB family.</text>
</comment>
<evidence type="ECO:0000313" key="6">
    <source>
        <dbReference type="Proteomes" id="UP000238153"/>
    </source>
</evidence>
<accession>A0A2A1KE86</accession>
<evidence type="ECO:0000256" key="2">
    <source>
        <dbReference type="ARBA" id="ARBA00022679"/>
    </source>
</evidence>
<proteinExistence type="inferred from homology"/>
<feature type="domain" description="Carbohydrate kinase PfkB" evidence="4">
    <location>
        <begin position="2"/>
        <end position="311"/>
    </location>
</feature>
<dbReference type="PANTHER" id="PTHR43085">
    <property type="entry name" value="HEXOKINASE FAMILY MEMBER"/>
    <property type="match status" value="1"/>
</dbReference>
<dbReference type="EMBL" id="PGWX01000274">
    <property type="protein sequence ID" value="PPJ75272.1"/>
    <property type="molecule type" value="Genomic_DNA"/>
</dbReference>
<dbReference type="GO" id="GO:0016301">
    <property type="term" value="F:kinase activity"/>
    <property type="evidence" value="ECO:0007669"/>
    <property type="project" value="UniProtKB-KW"/>
</dbReference>
<dbReference type="InterPro" id="IPR029056">
    <property type="entry name" value="Ribokinase-like"/>
</dbReference>
<comment type="caution">
    <text evidence="5">The sequence shown here is derived from an EMBL/GenBank/DDBJ whole genome shotgun (WGS) entry which is preliminary data.</text>
</comment>
<dbReference type="RefSeq" id="WP_016931059.1">
    <property type="nucleotide sequence ID" value="NZ_BKAY01000013.1"/>
</dbReference>
<dbReference type="Pfam" id="PF00294">
    <property type="entry name" value="PfkB"/>
    <property type="match status" value="1"/>
</dbReference>
<keyword evidence="2" id="KW-0808">Transferase</keyword>
<organism evidence="5 6">
    <name type="scientific">Staphylococcus haemolyticus</name>
    <dbReference type="NCBI Taxonomy" id="1283"/>
    <lineage>
        <taxon>Bacteria</taxon>
        <taxon>Bacillati</taxon>
        <taxon>Bacillota</taxon>
        <taxon>Bacilli</taxon>
        <taxon>Bacillales</taxon>
        <taxon>Staphylococcaceae</taxon>
        <taxon>Staphylococcus</taxon>
    </lineage>
</organism>
<dbReference type="SUPFAM" id="SSF53613">
    <property type="entry name" value="Ribokinase-like"/>
    <property type="match status" value="1"/>
</dbReference>
<dbReference type="InterPro" id="IPR050306">
    <property type="entry name" value="PfkB_Carbo_kinase"/>
</dbReference>
<evidence type="ECO:0000256" key="3">
    <source>
        <dbReference type="ARBA" id="ARBA00022777"/>
    </source>
</evidence>
<dbReference type="AlphaFoldDB" id="A0A2A1KE86"/>
<sequence>MRKLYGIGEALIDFIPNVKNSELKDVEQFSRQVGGAPANVVSVARKMGASTEMVTQLGNDAFGDIIVETLKNIGVGTQFIKRTDEANTALAFVSLKEDGQRDFSFYRKPSADMLYKAEYLNEITINPNDVLHFCSVDLVESNMKEAHKAMVNKFKSANATIVFDPNVRLPLWQNAEACKEAIHEFLPKANVIKISDEELEFITGEADEDKAIQSLFEGSVEAVIYTQGAAGASIVLKDGTKIHHKGFKVKAIDTTGAGDAFIGAAISRMLLSDELNITKLLKEEGQDILRFSNMVAAQVTTKYGAIESIPTIEDVTTELNK</sequence>
<dbReference type="PANTHER" id="PTHR43085:SF54">
    <property type="entry name" value="PUTATIVE-RELATED"/>
    <property type="match status" value="1"/>
</dbReference>
<dbReference type="STRING" id="1283.ShL2_00881"/>
<reference evidence="5 6" key="1">
    <citation type="submission" date="2017-11" db="EMBL/GenBank/DDBJ databases">
        <authorList>
            <person name="Founou R.C."/>
            <person name="Founou L."/>
            <person name="Allam M."/>
            <person name="Ismail A."/>
            <person name="Essack S.Y."/>
        </authorList>
    </citation>
    <scope>NUCLEOTIDE SEQUENCE [LARGE SCALE GENOMIC DNA]</scope>
    <source>
        <strain evidence="5 6">G811N2B1</strain>
    </source>
</reference>
<evidence type="ECO:0000259" key="4">
    <source>
        <dbReference type="Pfam" id="PF00294"/>
    </source>
</evidence>
<evidence type="ECO:0000256" key="1">
    <source>
        <dbReference type="ARBA" id="ARBA00010688"/>
    </source>
</evidence>
<dbReference type="Gene3D" id="3.40.1190.20">
    <property type="match status" value="1"/>
</dbReference>
<dbReference type="Proteomes" id="UP000238153">
    <property type="component" value="Unassembled WGS sequence"/>
</dbReference>
<dbReference type="InterPro" id="IPR011611">
    <property type="entry name" value="PfkB_dom"/>
</dbReference>
<dbReference type="CDD" id="cd01167">
    <property type="entry name" value="bac_FRK"/>
    <property type="match status" value="1"/>
</dbReference>
<dbReference type="GeneID" id="93780384"/>
<gene>
    <name evidence="5" type="ORF">CV019_06215</name>
</gene>
<evidence type="ECO:0000313" key="5">
    <source>
        <dbReference type="EMBL" id="PPJ75272.1"/>
    </source>
</evidence>
<dbReference type="InterPro" id="IPR002173">
    <property type="entry name" value="Carboh/pur_kinase_PfkB_CS"/>
</dbReference>
<dbReference type="PROSITE" id="PS00584">
    <property type="entry name" value="PFKB_KINASES_2"/>
    <property type="match status" value="1"/>
</dbReference>
<keyword evidence="3 5" id="KW-0418">Kinase</keyword>
<dbReference type="KEGG" id="shh:ShL2_00881"/>
<name>A0A2A1KE86_STAHA</name>
<protein>
    <submittedName>
        <fullName evidence="5">Carbohydrate kinase</fullName>
    </submittedName>
</protein>